<protein>
    <submittedName>
        <fullName evidence="2">Uncharacterized protein</fullName>
    </submittedName>
</protein>
<evidence type="ECO:0000313" key="2">
    <source>
        <dbReference type="EMBL" id="KKN24305.1"/>
    </source>
</evidence>
<comment type="caution">
    <text evidence="2">The sequence shown here is derived from an EMBL/GenBank/DDBJ whole genome shotgun (WGS) entry which is preliminary data.</text>
</comment>
<gene>
    <name evidence="2" type="ORF">LCGC14_0896130</name>
</gene>
<evidence type="ECO:0000256" key="1">
    <source>
        <dbReference type="SAM" id="Coils"/>
    </source>
</evidence>
<accession>A0A0F9NXY6</accession>
<dbReference type="AlphaFoldDB" id="A0A0F9NXY6"/>
<keyword evidence="1" id="KW-0175">Coiled coil</keyword>
<feature type="coiled-coil region" evidence="1">
    <location>
        <begin position="564"/>
        <end position="591"/>
    </location>
</feature>
<proteinExistence type="predicted"/>
<reference evidence="2" key="1">
    <citation type="journal article" date="2015" name="Nature">
        <title>Complex archaea that bridge the gap between prokaryotes and eukaryotes.</title>
        <authorList>
            <person name="Spang A."/>
            <person name="Saw J.H."/>
            <person name="Jorgensen S.L."/>
            <person name="Zaremba-Niedzwiedzka K."/>
            <person name="Martijn J."/>
            <person name="Lind A.E."/>
            <person name="van Eijk R."/>
            <person name="Schleper C."/>
            <person name="Guy L."/>
            <person name="Ettema T.J."/>
        </authorList>
    </citation>
    <scope>NUCLEOTIDE SEQUENCE</scope>
</reference>
<sequence length="814" mass="88295">TTVSALFARGIDAMRKGQTAYASSMVATTGDISKAMDQSQKYVTAVHDSYRSAHKMSGEYRVETKALQKAVDDLNDRFQTQIAVSGGMTNSIESMRKEALIMSKYLGTSMADVMDGWHERMQQSNLTLEESRKEMVRVAYQADKYAKEIGKLGDAYLKTGNIGKKEFAQMVRDVGKQFRTGTVQLDGYANALRGLLTETKKMGLSANEQRVAQEGMAKTVKSMFTMDSDLAIFGLKAAQQVREMWDDPKWLAQQDEQVQKRLKMVKKNFADEPVFVQQRAIMDVMRGSSAGSAMGMRMMANMSNLTLNRELIAKQTDGNILTADAIARQIQSGEAADKMEQTATKETKAQRDQQTSVWKKSIEDLVKASMTPKGRRYKMYAAVHKIQKEIEFIAKSTIWGAAATQGASLGKELLMMRMMRGGGGPAAKGGGLVARLFGGGAAVAAPAAATTAGTTVATTAGTTVATTAGTTAAGGVAAGMAGMTAAVVGAGLVGLAVGTLIDHGVGQAIAGGLFGEREAKIMELEGDATQSAFVSRKAMSLTHRGDKGWQMIEKERVFMEGQEYEKRRDMVRALEKRIKRMERHEKDLSAVDTAKLKALRKERDEINKSVGKRIEREKEESRLATIRLNVAQGKRIGDWMRRAEGGTANELARKLLTEKIGDQPTITDARSAATDVVAQYELLSPEVKQKFNIKEFAKAVDIQAGRLAIQGGDEMSKEEVITAFKEMTGETLGKDVSLLTADAAAREQLGRQARTQQAIELILGRSSGAGIEGFSDVTTNAKGEISFTTPGQTIRLRGLAPAVAAQNQKMKSKG</sequence>
<organism evidence="2">
    <name type="scientific">marine sediment metagenome</name>
    <dbReference type="NCBI Taxonomy" id="412755"/>
    <lineage>
        <taxon>unclassified sequences</taxon>
        <taxon>metagenomes</taxon>
        <taxon>ecological metagenomes</taxon>
    </lineage>
</organism>
<name>A0A0F9NXY6_9ZZZZ</name>
<dbReference type="EMBL" id="LAZR01002892">
    <property type="protein sequence ID" value="KKN24305.1"/>
    <property type="molecule type" value="Genomic_DNA"/>
</dbReference>
<feature type="non-terminal residue" evidence="2">
    <location>
        <position position="1"/>
    </location>
</feature>